<name>K1XIW0_9BACT</name>
<gene>
    <name evidence="1" type="ORF">ACD_80C00118G0015</name>
</gene>
<organism evidence="1">
    <name type="scientific">uncultured bacterium</name>
    <name type="common">gcode 4</name>
    <dbReference type="NCBI Taxonomy" id="1234023"/>
    <lineage>
        <taxon>Bacteria</taxon>
        <taxon>environmental samples</taxon>
    </lineage>
</organism>
<accession>K1XIW0</accession>
<comment type="caution">
    <text evidence="1">The sequence shown here is derived from an EMBL/GenBank/DDBJ whole genome shotgun (WGS) entry which is preliminary data.</text>
</comment>
<protein>
    <submittedName>
        <fullName evidence="1">Uncharacterized protein</fullName>
    </submittedName>
</protein>
<dbReference type="EMBL" id="AMFJ01036125">
    <property type="protein sequence ID" value="EKD25106.1"/>
    <property type="molecule type" value="Genomic_DNA"/>
</dbReference>
<reference evidence="1" key="1">
    <citation type="journal article" date="2012" name="Science">
        <title>Fermentation, hydrogen, and sulfur metabolism in multiple uncultivated bacterial phyla.</title>
        <authorList>
            <person name="Wrighton K.C."/>
            <person name="Thomas B.C."/>
            <person name="Sharon I."/>
            <person name="Miller C.S."/>
            <person name="Castelle C.J."/>
            <person name="VerBerkmoes N.C."/>
            <person name="Wilkins M.J."/>
            <person name="Hettich R.L."/>
            <person name="Lipton M.S."/>
            <person name="Williams K.H."/>
            <person name="Long P.E."/>
            <person name="Banfield J.F."/>
        </authorList>
    </citation>
    <scope>NUCLEOTIDE SEQUENCE [LARGE SCALE GENOMIC DNA]</scope>
</reference>
<sequence>MLKWYGFDTDGNLVYTDTMVCIEVLEDGKRIPREISQGQFDEFWSDIKLWEKMRYVNNDKEQSMVHFKSEWGFEKAVFDALIQGKFGPSWEKFIEANVQASPIAIITARGHPIEDLKSTHKKIIYDVLTEGQREDLAYNMKEHLWTYHLFNDVAIDTYLDNNYYAPCTNEIFLKSINKDLSCSMPETKNAAFEQFTLHVKKIFESYYGAEFLVNRRIRLGFSDDANANIEWLNDFINKEYSGLMWKYPEIKFMLYNTHTPENTIKSNYSKRK</sequence>
<evidence type="ECO:0000313" key="1">
    <source>
        <dbReference type="EMBL" id="EKD25106.1"/>
    </source>
</evidence>
<proteinExistence type="predicted"/>
<dbReference type="AlphaFoldDB" id="K1XIW0"/>